<comment type="caution">
    <text evidence="1">The sequence shown here is derived from an EMBL/GenBank/DDBJ whole genome shotgun (WGS) entry which is preliminary data.</text>
</comment>
<keyword evidence="2" id="KW-1185">Reference proteome</keyword>
<name>A0AA39MR63_9AGAR</name>
<dbReference type="Proteomes" id="UP001175226">
    <property type="component" value="Unassembled WGS sequence"/>
</dbReference>
<dbReference type="AlphaFoldDB" id="A0AA39MR63"/>
<gene>
    <name evidence="1" type="ORF">EV421DRAFT_527874</name>
</gene>
<dbReference type="EMBL" id="JAUEPT010000022">
    <property type="protein sequence ID" value="KAK0443627.1"/>
    <property type="molecule type" value="Genomic_DNA"/>
</dbReference>
<evidence type="ECO:0000313" key="2">
    <source>
        <dbReference type="Proteomes" id="UP001175226"/>
    </source>
</evidence>
<protein>
    <submittedName>
        <fullName evidence="1">Uncharacterized protein</fullName>
    </submittedName>
</protein>
<sequence length="421" mass="47314">MQLLSSCSVLHSLSLVPSPSIIINIMSGTPLKANNTLMEARKSKLDRFYEQSLRIDDQTKTNNHSLLGNVRLCLDDKANEVTDDPKFDPFLQFVKRILVHLMSSSDLSWAGTAVILGTLVLDIATTTDAGRRTWIDAHPQSRPGDSMVPYIVSYIQHSPPAIVLVDTEDHEEKSCRATKEYSSGSVRKGADENNEMFFSRELVTAYIDLVEKVKAGNPPSDQLVILQSVIMIAFLHELAPTITKSLFRRPITPDMNGQQGEVGDALEWAIFGGIMCVEWLRRDFEDRDLRMKRIQNLYIMRIEAEQSNSSKLDQPIRKPCFYKLEIEDLRVMLDSLDRIEIYSPAYVPDQNDIADRNAGRADGKSYIRLRVTPHGIKPLEAYLKSTSLSSPPSRVVGLGSDSILVFSAKDRIIVGDDQCKR</sequence>
<reference evidence="1" key="1">
    <citation type="submission" date="2023-06" db="EMBL/GenBank/DDBJ databases">
        <authorList>
            <consortium name="Lawrence Berkeley National Laboratory"/>
            <person name="Ahrendt S."/>
            <person name="Sahu N."/>
            <person name="Indic B."/>
            <person name="Wong-Bajracharya J."/>
            <person name="Merenyi Z."/>
            <person name="Ke H.-M."/>
            <person name="Monk M."/>
            <person name="Kocsube S."/>
            <person name="Drula E."/>
            <person name="Lipzen A."/>
            <person name="Balint B."/>
            <person name="Henrissat B."/>
            <person name="Andreopoulos B."/>
            <person name="Martin F.M."/>
            <person name="Harder C.B."/>
            <person name="Rigling D."/>
            <person name="Ford K.L."/>
            <person name="Foster G.D."/>
            <person name="Pangilinan J."/>
            <person name="Papanicolaou A."/>
            <person name="Barry K."/>
            <person name="LaButti K."/>
            <person name="Viragh M."/>
            <person name="Koriabine M."/>
            <person name="Yan M."/>
            <person name="Riley R."/>
            <person name="Champramary S."/>
            <person name="Plett K.L."/>
            <person name="Tsai I.J."/>
            <person name="Slot J."/>
            <person name="Sipos G."/>
            <person name="Plett J."/>
            <person name="Nagy L.G."/>
            <person name="Grigoriev I.V."/>
        </authorList>
    </citation>
    <scope>NUCLEOTIDE SEQUENCE</scope>
    <source>
        <strain evidence="1">FPL87.14</strain>
    </source>
</reference>
<organism evidence="1 2">
    <name type="scientific">Armillaria borealis</name>
    <dbReference type="NCBI Taxonomy" id="47425"/>
    <lineage>
        <taxon>Eukaryota</taxon>
        <taxon>Fungi</taxon>
        <taxon>Dikarya</taxon>
        <taxon>Basidiomycota</taxon>
        <taxon>Agaricomycotina</taxon>
        <taxon>Agaricomycetes</taxon>
        <taxon>Agaricomycetidae</taxon>
        <taxon>Agaricales</taxon>
        <taxon>Marasmiineae</taxon>
        <taxon>Physalacriaceae</taxon>
        <taxon>Armillaria</taxon>
    </lineage>
</organism>
<proteinExistence type="predicted"/>
<evidence type="ECO:0000313" key="1">
    <source>
        <dbReference type="EMBL" id="KAK0443627.1"/>
    </source>
</evidence>
<accession>A0AA39MR63</accession>